<dbReference type="PANTHER" id="PTHR43877:SF2">
    <property type="entry name" value="AMINOALKYLPHOSPHONATE N-ACETYLTRANSFERASE-RELATED"/>
    <property type="match status" value="1"/>
</dbReference>
<keyword evidence="5" id="KW-1185">Reference proteome</keyword>
<evidence type="ECO:0000313" key="4">
    <source>
        <dbReference type="EMBL" id="NER12108.1"/>
    </source>
</evidence>
<name>A0A6P0UJP6_9FLAO</name>
<feature type="domain" description="N-acetyltransferase" evidence="3">
    <location>
        <begin position="5"/>
        <end position="147"/>
    </location>
</feature>
<evidence type="ECO:0000256" key="2">
    <source>
        <dbReference type="ARBA" id="ARBA00023315"/>
    </source>
</evidence>
<dbReference type="AlphaFoldDB" id="A0A6P0UJP6"/>
<dbReference type="Proteomes" id="UP000468581">
    <property type="component" value="Unassembled WGS sequence"/>
</dbReference>
<evidence type="ECO:0000313" key="5">
    <source>
        <dbReference type="Proteomes" id="UP000468581"/>
    </source>
</evidence>
<dbReference type="InterPro" id="IPR016181">
    <property type="entry name" value="Acyl_CoA_acyltransferase"/>
</dbReference>
<dbReference type="Pfam" id="PF00583">
    <property type="entry name" value="Acetyltransf_1"/>
    <property type="match status" value="1"/>
</dbReference>
<proteinExistence type="predicted"/>
<dbReference type="InterPro" id="IPR000182">
    <property type="entry name" value="GNAT_dom"/>
</dbReference>
<organism evidence="4 5">
    <name type="scientific">Leptobacterium flavescens</name>
    <dbReference type="NCBI Taxonomy" id="472055"/>
    <lineage>
        <taxon>Bacteria</taxon>
        <taxon>Pseudomonadati</taxon>
        <taxon>Bacteroidota</taxon>
        <taxon>Flavobacteriia</taxon>
        <taxon>Flavobacteriales</taxon>
        <taxon>Flavobacteriaceae</taxon>
        <taxon>Leptobacterium</taxon>
    </lineage>
</organism>
<dbReference type="CDD" id="cd04301">
    <property type="entry name" value="NAT_SF"/>
    <property type="match status" value="1"/>
</dbReference>
<comment type="caution">
    <text evidence="4">The sequence shown here is derived from an EMBL/GenBank/DDBJ whole genome shotgun (WGS) entry which is preliminary data.</text>
</comment>
<keyword evidence="2" id="KW-0012">Acyltransferase</keyword>
<dbReference type="PROSITE" id="PS51186">
    <property type="entry name" value="GNAT"/>
    <property type="match status" value="1"/>
</dbReference>
<dbReference type="GO" id="GO:0016747">
    <property type="term" value="F:acyltransferase activity, transferring groups other than amino-acyl groups"/>
    <property type="evidence" value="ECO:0007669"/>
    <property type="project" value="InterPro"/>
</dbReference>
<reference evidence="4 5" key="1">
    <citation type="submission" date="2020-01" db="EMBL/GenBank/DDBJ databases">
        <title>Leptobacterium flavescens.</title>
        <authorList>
            <person name="Wang G."/>
        </authorList>
    </citation>
    <scope>NUCLEOTIDE SEQUENCE [LARGE SCALE GENOMIC DNA]</scope>
    <source>
        <strain evidence="4 5">KCTC 22160</strain>
    </source>
</reference>
<dbReference type="PANTHER" id="PTHR43877">
    <property type="entry name" value="AMINOALKYLPHOSPHONATE N-ACETYLTRANSFERASE-RELATED-RELATED"/>
    <property type="match status" value="1"/>
</dbReference>
<dbReference type="EMBL" id="JAABOO010000001">
    <property type="protein sequence ID" value="NER12108.1"/>
    <property type="molecule type" value="Genomic_DNA"/>
</dbReference>
<evidence type="ECO:0000256" key="1">
    <source>
        <dbReference type="ARBA" id="ARBA00022679"/>
    </source>
</evidence>
<protein>
    <submittedName>
        <fullName evidence="4">GNAT family N-acetyltransferase</fullName>
    </submittedName>
</protein>
<gene>
    <name evidence="4" type="ORF">GWK08_01520</name>
</gene>
<dbReference type="InterPro" id="IPR050832">
    <property type="entry name" value="Bact_Acetyltransf"/>
</dbReference>
<dbReference type="Gene3D" id="3.40.630.30">
    <property type="match status" value="1"/>
</dbReference>
<evidence type="ECO:0000259" key="3">
    <source>
        <dbReference type="PROSITE" id="PS51186"/>
    </source>
</evidence>
<dbReference type="SUPFAM" id="SSF55729">
    <property type="entry name" value="Acyl-CoA N-acyltransferases (Nat)"/>
    <property type="match status" value="1"/>
</dbReference>
<dbReference type="RefSeq" id="WP_163605144.1">
    <property type="nucleotide sequence ID" value="NZ_JAABOO010000001.1"/>
</dbReference>
<accession>A0A6P0UJP6</accession>
<sequence length="147" mass="17261">MQDEINIRNATKADFNAIYQFVNELEETVFGIETQKKAFERNIINTDFIYLIAELNSNPVGFVSCHSQNLLHHGGQKIAEIQELYVDPKNRKAGVGKKLIDELKRIAKKMDIEQLEVTSNKKRTETHRFYQRENFINSHEKFTFKLR</sequence>
<keyword evidence="1 4" id="KW-0808">Transferase</keyword>